<evidence type="ECO:0000256" key="3">
    <source>
        <dbReference type="SAM" id="Coils"/>
    </source>
</evidence>
<organism evidence="4 5">
    <name type="scientific">Pseudoalteromonas byunsanensis</name>
    <dbReference type="NCBI Taxonomy" id="327939"/>
    <lineage>
        <taxon>Bacteria</taxon>
        <taxon>Pseudomonadati</taxon>
        <taxon>Pseudomonadota</taxon>
        <taxon>Gammaproteobacteria</taxon>
        <taxon>Alteromonadales</taxon>
        <taxon>Pseudoalteromonadaceae</taxon>
        <taxon>Pseudoalteromonas</taxon>
    </lineage>
</organism>
<feature type="coiled-coil region" evidence="3">
    <location>
        <begin position="182"/>
        <end position="234"/>
    </location>
</feature>
<gene>
    <name evidence="4" type="ORF">BIW53_03495</name>
</gene>
<dbReference type="GO" id="GO:0030313">
    <property type="term" value="C:cell envelope"/>
    <property type="evidence" value="ECO:0007669"/>
    <property type="project" value="UniProtKB-SubCell"/>
</dbReference>
<evidence type="ECO:0000256" key="2">
    <source>
        <dbReference type="ARBA" id="ARBA00023054"/>
    </source>
</evidence>
<dbReference type="Gene3D" id="2.40.30.170">
    <property type="match status" value="1"/>
</dbReference>
<dbReference type="STRING" id="327939.BIW53_03495"/>
<dbReference type="Gene3D" id="2.40.50.100">
    <property type="match status" value="1"/>
</dbReference>
<reference evidence="4 5" key="1">
    <citation type="submission" date="2016-10" db="EMBL/GenBank/DDBJ databases">
        <title>Pseudoalteromonas amylolytica sp. nov., isolated from the surface seawater.</title>
        <authorList>
            <person name="Wu Y.-H."/>
            <person name="Cheng H."/>
            <person name="Jin X.-B."/>
            <person name="Wang C.-S."/>
            <person name="Xu X.-W."/>
        </authorList>
    </citation>
    <scope>NUCLEOTIDE SEQUENCE [LARGE SCALE GENOMIC DNA]</scope>
    <source>
        <strain evidence="4 5">JCM 12483</strain>
    </source>
</reference>
<evidence type="ECO:0000256" key="1">
    <source>
        <dbReference type="ARBA" id="ARBA00004196"/>
    </source>
</evidence>
<comment type="subcellular location">
    <subcellularLocation>
        <location evidence="1">Cell envelope</location>
    </subcellularLocation>
</comment>
<dbReference type="OrthoDB" id="6397038at2"/>
<dbReference type="Gene3D" id="1.10.287.470">
    <property type="entry name" value="Helix hairpin bin"/>
    <property type="match status" value="1"/>
</dbReference>
<proteinExistence type="predicted"/>
<sequence>MDVMIKNSKKKNATYKWSISIVFLIVLTLGWLLVAIDERPEILRKESLFSNIQKGEFIVNVDGYGEFKSNDQKLITSRSQATVEKVFLKPGASVKPDSVILKLSNPEIEENVLIARQELAKEYATLKQIELSQKREIMTEKVKFTELEANYELSNINFQAQSDLSTKGIVSKLSFAESDIKAQQMRKVLAIYKDQIEQLKLIHTESINMQKEMIKQAESNLRIAKDKLDNLTITAGMTGVLQQSFVTLGQTVSSGAQLALISGTENLVGIIKVPQTQADLIKLGQKAKINTRKEIIHGKVARIDPVVTDGTVSVEIKMEGDLPDNIRPELSIDGTIEIESIPDTFFIERPANIQPNSIGKLYLVSEELNHASAKEITFGAESGRYIQILSNVNVGETYIISDTSALASTESIVIKQ</sequence>
<accession>A0A1S1NA84</accession>
<dbReference type="SUPFAM" id="SSF111369">
    <property type="entry name" value="HlyD-like secretion proteins"/>
    <property type="match status" value="1"/>
</dbReference>
<protein>
    <submittedName>
        <fullName evidence="4">Uncharacterized protein</fullName>
    </submittedName>
</protein>
<dbReference type="AlphaFoldDB" id="A0A1S1NA84"/>
<name>A0A1S1NA84_9GAMM</name>
<dbReference type="EMBL" id="MNAN01000025">
    <property type="protein sequence ID" value="OHU96932.1"/>
    <property type="molecule type" value="Genomic_DNA"/>
</dbReference>
<dbReference type="Proteomes" id="UP000180253">
    <property type="component" value="Unassembled WGS sequence"/>
</dbReference>
<dbReference type="PANTHER" id="PTHR32347">
    <property type="entry name" value="EFFLUX SYSTEM COMPONENT YKNX-RELATED"/>
    <property type="match status" value="1"/>
</dbReference>
<dbReference type="InterPro" id="IPR050465">
    <property type="entry name" value="UPF0194_transport"/>
</dbReference>
<keyword evidence="2 3" id="KW-0175">Coiled coil</keyword>
<evidence type="ECO:0000313" key="5">
    <source>
        <dbReference type="Proteomes" id="UP000180253"/>
    </source>
</evidence>
<dbReference type="RefSeq" id="WP_070990431.1">
    <property type="nucleotide sequence ID" value="NZ_CBCSHD010000015.1"/>
</dbReference>
<comment type="caution">
    <text evidence="4">The sequence shown here is derived from an EMBL/GenBank/DDBJ whole genome shotgun (WGS) entry which is preliminary data.</text>
</comment>
<keyword evidence="5" id="KW-1185">Reference proteome</keyword>
<dbReference type="PANTHER" id="PTHR32347:SF23">
    <property type="entry name" value="BLL5650 PROTEIN"/>
    <property type="match status" value="1"/>
</dbReference>
<evidence type="ECO:0000313" key="4">
    <source>
        <dbReference type="EMBL" id="OHU96932.1"/>
    </source>
</evidence>